<keyword evidence="2" id="KW-1185">Reference proteome</keyword>
<dbReference type="EMBL" id="JACEGQ020000017">
    <property type="protein sequence ID" value="KAH8483232.1"/>
    <property type="molecule type" value="Genomic_DNA"/>
</dbReference>
<gene>
    <name evidence="1" type="ORF">H0E87_027852</name>
</gene>
<accession>A0A8T2WS52</accession>
<name>A0A8T2WS52_POPDE</name>
<sequence>MIVNKHLQKSSNGVGLGAQHCRKCPSNIWIETFSGVIVEDEEADPLILDLPFTLALPIYFVAGSFPHCLRTSIIVLMIGQYISSNGCVVAAEELAPFLDVKTTEDMKLGKEPEIALYADYNSNSPTPTLFPGEACLIIPHGSFNHFGCFALLQESERLLGSVCALHNLQVEVDPKTFGSTVEINWKPNVATGAVCNYMSEDPRQPGIAAGWHGLSNSSSFLSNIFPKIKFLGYEAHVYIDVHILLF</sequence>
<dbReference type="Proteomes" id="UP000807159">
    <property type="component" value="Chromosome 17"/>
</dbReference>
<dbReference type="AlphaFoldDB" id="A0A8T2WS52"/>
<protein>
    <submittedName>
        <fullName evidence="1">Uncharacterized protein</fullName>
    </submittedName>
</protein>
<reference evidence="1" key="1">
    <citation type="journal article" date="2021" name="J. Hered.">
        <title>Genome Assembly of Salicaceae Populus deltoides (Eastern Cottonwood) I-69 Based on Nanopore Sequencing and Hi-C Technologies.</title>
        <authorList>
            <person name="Bai S."/>
            <person name="Wu H."/>
            <person name="Zhang J."/>
            <person name="Pan Z."/>
            <person name="Zhao W."/>
            <person name="Li Z."/>
            <person name="Tong C."/>
        </authorList>
    </citation>
    <scope>NUCLEOTIDE SEQUENCE</scope>
    <source>
        <tissue evidence="1">Leaf</tissue>
    </source>
</reference>
<organism evidence="1 2">
    <name type="scientific">Populus deltoides</name>
    <name type="common">Eastern poplar</name>
    <name type="synonym">Eastern cottonwood</name>
    <dbReference type="NCBI Taxonomy" id="3696"/>
    <lineage>
        <taxon>Eukaryota</taxon>
        <taxon>Viridiplantae</taxon>
        <taxon>Streptophyta</taxon>
        <taxon>Embryophyta</taxon>
        <taxon>Tracheophyta</taxon>
        <taxon>Spermatophyta</taxon>
        <taxon>Magnoliopsida</taxon>
        <taxon>eudicotyledons</taxon>
        <taxon>Gunneridae</taxon>
        <taxon>Pentapetalae</taxon>
        <taxon>rosids</taxon>
        <taxon>fabids</taxon>
        <taxon>Malpighiales</taxon>
        <taxon>Salicaceae</taxon>
        <taxon>Saliceae</taxon>
        <taxon>Populus</taxon>
    </lineage>
</organism>
<evidence type="ECO:0000313" key="2">
    <source>
        <dbReference type="Proteomes" id="UP000807159"/>
    </source>
</evidence>
<evidence type="ECO:0000313" key="1">
    <source>
        <dbReference type="EMBL" id="KAH8483232.1"/>
    </source>
</evidence>
<comment type="caution">
    <text evidence="1">The sequence shown here is derived from an EMBL/GenBank/DDBJ whole genome shotgun (WGS) entry which is preliminary data.</text>
</comment>
<proteinExistence type="predicted"/>